<accession>A0A9W6QLX9</accession>
<evidence type="ECO:0000313" key="3">
    <source>
        <dbReference type="Proteomes" id="UP001165042"/>
    </source>
</evidence>
<dbReference type="RefSeq" id="WP_285611703.1">
    <property type="nucleotide sequence ID" value="NZ_BSSD01000006.1"/>
</dbReference>
<dbReference type="AlphaFoldDB" id="A0A9W6QLX9"/>
<comment type="caution">
    <text evidence="2">The sequence shown here is derived from an EMBL/GenBank/DDBJ whole genome shotgun (WGS) entry which is preliminary data.</text>
</comment>
<gene>
    <name evidence="2" type="ORF">Aglo03_41620</name>
</gene>
<keyword evidence="1" id="KW-1133">Transmembrane helix</keyword>
<dbReference type="EMBL" id="BSSD01000006">
    <property type="protein sequence ID" value="GLW93346.1"/>
    <property type="molecule type" value="Genomic_DNA"/>
</dbReference>
<keyword evidence="1" id="KW-0812">Transmembrane</keyword>
<keyword evidence="3" id="KW-1185">Reference proteome</keyword>
<feature type="transmembrane region" description="Helical" evidence="1">
    <location>
        <begin position="47"/>
        <end position="66"/>
    </location>
</feature>
<reference evidence="2" key="1">
    <citation type="submission" date="2023-02" db="EMBL/GenBank/DDBJ databases">
        <title>Actinokineospora globicatena NBRC 15670.</title>
        <authorList>
            <person name="Ichikawa N."/>
            <person name="Sato H."/>
            <person name="Tonouchi N."/>
        </authorList>
    </citation>
    <scope>NUCLEOTIDE SEQUENCE</scope>
    <source>
        <strain evidence="2">NBRC 15670</strain>
    </source>
</reference>
<sequence>MRENGDLATRLAAAGRDLCGPPSDAVVTAIMSRLGERRPRRSWRAPLAATAVVLAGTVAAAALTAGSTTSGLTRLTVSDVPSSETGPVQPDGCVSVQGGHFVPIAQAREVTGWKVPTGTIGTPIGIYRMYDDSTMLGAPYLVMGILLTVERYSPEVVISTANNRATTTPTTVGPHPALWYHASEPYELRYQGETPDRSFGGTIECKGSRLTWEAGGYTWAVSGAVDDQVLHALAEQFI</sequence>
<name>A0A9W6QLX9_9PSEU</name>
<organism evidence="2 3">
    <name type="scientific">Actinokineospora globicatena</name>
    <dbReference type="NCBI Taxonomy" id="103729"/>
    <lineage>
        <taxon>Bacteria</taxon>
        <taxon>Bacillati</taxon>
        <taxon>Actinomycetota</taxon>
        <taxon>Actinomycetes</taxon>
        <taxon>Pseudonocardiales</taxon>
        <taxon>Pseudonocardiaceae</taxon>
        <taxon>Actinokineospora</taxon>
    </lineage>
</organism>
<keyword evidence="1" id="KW-0472">Membrane</keyword>
<proteinExistence type="predicted"/>
<evidence type="ECO:0000256" key="1">
    <source>
        <dbReference type="SAM" id="Phobius"/>
    </source>
</evidence>
<protein>
    <submittedName>
        <fullName evidence="2">Uncharacterized protein</fullName>
    </submittedName>
</protein>
<evidence type="ECO:0000313" key="2">
    <source>
        <dbReference type="EMBL" id="GLW93346.1"/>
    </source>
</evidence>
<dbReference type="Proteomes" id="UP001165042">
    <property type="component" value="Unassembled WGS sequence"/>
</dbReference>